<keyword evidence="1" id="KW-0732">Signal</keyword>
<reference evidence="3 4" key="1">
    <citation type="journal article" date="2021" name="BMC Genomics">
        <title>Datura genome reveals duplications of psychoactive alkaloid biosynthetic genes and high mutation rate following tissue culture.</title>
        <authorList>
            <person name="Rajewski A."/>
            <person name="Carter-House D."/>
            <person name="Stajich J."/>
            <person name="Litt A."/>
        </authorList>
    </citation>
    <scope>NUCLEOTIDE SEQUENCE [LARGE SCALE GENOMIC DNA]</scope>
    <source>
        <strain evidence="3">AR-01</strain>
    </source>
</reference>
<protein>
    <recommendedName>
        <fullName evidence="2">Protein kinase domain-containing protein</fullName>
    </recommendedName>
</protein>
<dbReference type="SMART" id="SM00220">
    <property type="entry name" value="S_TKc"/>
    <property type="match status" value="1"/>
</dbReference>
<evidence type="ECO:0000313" key="4">
    <source>
        <dbReference type="Proteomes" id="UP000823775"/>
    </source>
</evidence>
<evidence type="ECO:0000256" key="1">
    <source>
        <dbReference type="ARBA" id="ARBA00022729"/>
    </source>
</evidence>
<gene>
    <name evidence="3" type="ORF">HAX54_040145</name>
</gene>
<dbReference type="Gene3D" id="3.30.200.20">
    <property type="entry name" value="Phosphorylase Kinase, domain 1"/>
    <property type="match status" value="1"/>
</dbReference>
<proteinExistence type="predicted"/>
<feature type="domain" description="Protein kinase" evidence="2">
    <location>
        <begin position="1"/>
        <end position="289"/>
    </location>
</feature>
<dbReference type="InterPro" id="IPR011009">
    <property type="entry name" value="Kinase-like_dom_sf"/>
</dbReference>
<dbReference type="InterPro" id="IPR008271">
    <property type="entry name" value="Ser/Thr_kinase_AS"/>
</dbReference>
<evidence type="ECO:0000259" key="2">
    <source>
        <dbReference type="PROSITE" id="PS50011"/>
    </source>
</evidence>
<dbReference type="PANTHER" id="PTHR47976:SF27">
    <property type="entry name" value="RECEPTOR-LIKE SERINE_THREONINE-PROTEIN KINASE"/>
    <property type="match status" value="1"/>
</dbReference>
<dbReference type="SUPFAM" id="SSF56112">
    <property type="entry name" value="Protein kinase-like (PK-like)"/>
    <property type="match status" value="1"/>
</dbReference>
<organism evidence="3 4">
    <name type="scientific">Datura stramonium</name>
    <name type="common">Jimsonweed</name>
    <name type="synonym">Common thornapple</name>
    <dbReference type="NCBI Taxonomy" id="4076"/>
    <lineage>
        <taxon>Eukaryota</taxon>
        <taxon>Viridiplantae</taxon>
        <taxon>Streptophyta</taxon>
        <taxon>Embryophyta</taxon>
        <taxon>Tracheophyta</taxon>
        <taxon>Spermatophyta</taxon>
        <taxon>Magnoliopsida</taxon>
        <taxon>eudicotyledons</taxon>
        <taxon>Gunneridae</taxon>
        <taxon>Pentapetalae</taxon>
        <taxon>asterids</taxon>
        <taxon>lamiids</taxon>
        <taxon>Solanales</taxon>
        <taxon>Solanaceae</taxon>
        <taxon>Solanoideae</taxon>
        <taxon>Datureae</taxon>
        <taxon>Datura</taxon>
    </lineage>
</organism>
<dbReference type="PROSITE" id="PS00108">
    <property type="entry name" value="PROTEIN_KINASE_ST"/>
    <property type="match status" value="1"/>
</dbReference>
<name>A0ABS8VNK1_DATST</name>
<comment type="caution">
    <text evidence="3">The sequence shown here is derived from an EMBL/GenBank/DDBJ whole genome shotgun (WGS) entry which is preliminary data.</text>
</comment>
<keyword evidence="4" id="KW-1185">Reference proteome</keyword>
<dbReference type="InterPro" id="IPR000719">
    <property type="entry name" value="Prot_kinase_dom"/>
</dbReference>
<dbReference type="Pfam" id="PF00069">
    <property type="entry name" value="Pkinase"/>
    <property type="match status" value="1"/>
</dbReference>
<sequence>MGGDLGFIGKFHYVFRYCSCIFRLYVFKFRIIKYRKLLQTGTTGLTRDHIQNLLLEELKRAMDGFKEELGKGAFGAVYKRNFDNGKNLVVVKRLEKVVDEGEREFRAEMRVIGATRVDWNLRVSIALDVARGILYLHEECEAPIVHYDIKPQNILLDELLTAKISYVGLAKLLMPDQTRTFTGVRGIRGYLASEWQTDAPVSVKVDVYSYGICLVESGLDKLVGSEVDIKTLEGMISVAIWCIQDEPALRPPMQKSICFPTKTDTFQGPPSCNNGDIYVIESFDLKAKN</sequence>
<dbReference type="PROSITE" id="PS50011">
    <property type="entry name" value="PROTEIN_KINASE_DOM"/>
    <property type="match status" value="1"/>
</dbReference>
<dbReference type="Gene3D" id="1.10.510.10">
    <property type="entry name" value="Transferase(Phosphotransferase) domain 1"/>
    <property type="match status" value="1"/>
</dbReference>
<dbReference type="Proteomes" id="UP000823775">
    <property type="component" value="Unassembled WGS sequence"/>
</dbReference>
<dbReference type="PANTHER" id="PTHR47976">
    <property type="entry name" value="G-TYPE LECTIN S-RECEPTOR-LIKE SERINE/THREONINE-PROTEIN KINASE SD2-5"/>
    <property type="match status" value="1"/>
</dbReference>
<dbReference type="EMBL" id="JACEIK010005630">
    <property type="protein sequence ID" value="MCE0481932.1"/>
    <property type="molecule type" value="Genomic_DNA"/>
</dbReference>
<dbReference type="InterPro" id="IPR051343">
    <property type="entry name" value="G-type_lectin_kinases/EP1-like"/>
</dbReference>
<accession>A0ABS8VNK1</accession>
<evidence type="ECO:0000313" key="3">
    <source>
        <dbReference type="EMBL" id="MCE0481932.1"/>
    </source>
</evidence>